<dbReference type="Pfam" id="PF10342">
    <property type="entry name" value="Kre9_KNH"/>
    <property type="match status" value="1"/>
</dbReference>
<name>A0A6A5W4T4_9PLEO</name>
<evidence type="ECO:0000313" key="5">
    <source>
        <dbReference type="EMBL" id="KAF1996287.1"/>
    </source>
</evidence>
<reference evidence="5" key="1">
    <citation type="journal article" date="2020" name="Stud. Mycol.">
        <title>101 Dothideomycetes genomes: a test case for predicting lifestyles and emergence of pathogens.</title>
        <authorList>
            <person name="Haridas S."/>
            <person name="Albert R."/>
            <person name="Binder M."/>
            <person name="Bloem J."/>
            <person name="Labutti K."/>
            <person name="Salamov A."/>
            <person name="Andreopoulos B."/>
            <person name="Baker S."/>
            <person name="Barry K."/>
            <person name="Bills G."/>
            <person name="Bluhm B."/>
            <person name="Cannon C."/>
            <person name="Castanera R."/>
            <person name="Culley D."/>
            <person name="Daum C."/>
            <person name="Ezra D."/>
            <person name="Gonzalez J."/>
            <person name="Henrissat B."/>
            <person name="Kuo A."/>
            <person name="Liang C."/>
            <person name="Lipzen A."/>
            <person name="Lutzoni F."/>
            <person name="Magnuson J."/>
            <person name="Mondo S."/>
            <person name="Nolan M."/>
            <person name="Ohm R."/>
            <person name="Pangilinan J."/>
            <person name="Park H.-J."/>
            <person name="Ramirez L."/>
            <person name="Alfaro M."/>
            <person name="Sun H."/>
            <person name="Tritt A."/>
            <person name="Yoshinaga Y."/>
            <person name="Zwiers L.-H."/>
            <person name="Turgeon B."/>
            <person name="Goodwin S."/>
            <person name="Spatafora J."/>
            <person name="Crous P."/>
            <person name="Grigoriev I."/>
        </authorList>
    </citation>
    <scope>NUCLEOTIDE SEQUENCE</scope>
    <source>
        <strain evidence="5">CBS 123094</strain>
    </source>
</reference>
<dbReference type="AlphaFoldDB" id="A0A6A5W4T4"/>
<organism evidence="5 6">
    <name type="scientific">Amniculicola lignicola CBS 123094</name>
    <dbReference type="NCBI Taxonomy" id="1392246"/>
    <lineage>
        <taxon>Eukaryota</taxon>
        <taxon>Fungi</taxon>
        <taxon>Dikarya</taxon>
        <taxon>Ascomycota</taxon>
        <taxon>Pezizomycotina</taxon>
        <taxon>Dothideomycetes</taxon>
        <taxon>Pleosporomycetidae</taxon>
        <taxon>Pleosporales</taxon>
        <taxon>Amniculicolaceae</taxon>
        <taxon>Amniculicola</taxon>
    </lineage>
</organism>
<dbReference type="InterPro" id="IPR052982">
    <property type="entry name" value="SRP1/TIP1-like"/>
</dbReference>
<keyword evidence="1 3" id="KW-0732">Signal</keyword>
<sequence>MRFITSIFAGAALIAAAYAQKVQINEAPMSVEAGKSYEVTYGPATSDATTFILRKGLETALKNLTTLTNSATGGKYTWNVDRGLVDGDDYALMIIQNGEGNFWGPIKLTGGSGKSSSAVSSSATPTPSSASSASSASTTASASASASSSGNNTVSSATLSSTGGASSSTSRPSTTSSASGPPQSTGAAASLGSSPLALIFGAVAAMAYLN</sequence>
<evidence type="ECO:0000256" key="1">
    <source>
        <dbReference type="ARBA" id="ARBA00022729"/>
    </source>
</evidence>
<dbReference type="InterPro" id="IPR018466">
    <property type="entry name" value="Kre9/Knh1-like_N"/>
</dbReference>
<gene>
    <name evidence="5" type="ORF">P154DRAFT_623361</name>
</gene>
<feature type="chain" id="PRO_5025535086" description="Yeast cell wall synthesis Kre9/Knh1-like N-terminal domain-containing protein" evidence="3">
    <location>
        <begin position="20"/>
        <end position="210"/>
    </location>
</feature>
<accession>A0A6A5W4T4</accession>
<dbReference type="PANTHER" id="PTHR40633">
    <property type="entry name" value="MATRIX PROTEIN, PUTATIVE (AFU_ORTHOLOGUE AFUA_8G05410)-RELATED"/>
    <property type="match status" value="1"/>
</dbReference>
<dbReference type="PANTHER" id="PTHR40633:SF1">
    <property type="entry name" value="GPI ANCHORED SERINE-THREONINE RICH PROTEIN (AFU_ORTHOLOGUE AFUA_1G03630)"/>
    <property type="match status" value="1"/>
</dbReference>
<feature type="domain" description="Yeast cell wall synthesis Kre9/Knh1-like N-terminal" evidence="4">
    <location>
        <begin position="30"/>
        <end position="99"/>
    </location>
</feature>
<feature type="signal peptide" evidence="3">
    <location>
        <begin position="1"/>
        <end position="19"/>
    </location>
</feature>
<dbReference type="EMBL" id="ML977627">
    <property type="protein sequence ID" value="KAF1996287.1"/>
    <property type="molecule type" value="Genomic_DNA"/>
</dbReference>
<evidence type="ECO:0000259" key="4">
    <source>
        <dbReference type="Pfam" id="PF10342"/>
    </source>
</evidence>
<protein>
    <recommendedName>
        <fullName evidence="4">Yeast cell wall synthesis Kre9/Knh1-like N-terminal domain-containing protein</fullName>
    </recommendedName>
</protein>
<evidence type="ECO:0000313" key="6">
    <source>
        <dbReference type="Proteomes" id="UP000799779"/>
    </source>
</evidence>
<evidence type="ECO:0000256" key="3">
    <source>
        <dbReference type="SAM" id="SignalP"/>
    </source>
</evidence>
<evidence type="ECO:0000256" key="2">
    <source>
        <dbReference type="SAM" id="MobiDB-lite"/>
    </source>
</evidence>
<dbReference type="OrthoDB" id="5589325at2759"/>
<feature type="region of interest" description="Disordered" evidence="2">
    <location>
        <begin position="114"/>
        <end position="190"/>
    </location>
</feature>
<proteinExistence type="predicted"/>
<keyword evidence="6" id="KW-1185">Reference proteome</keyword>
<dbReference type="Proteomes" id="UP000799779">
    <property type="component" value="Unassembled WGS sequence"/>
</dbReference>